<gene>
    <name evidence="3" type="ORF">C1645_834150</name>
</gene>
<evidence type="ECO:0000313" key="4">
    <source>
        <dbReference type="Proteomes" id="UP000265703"/>
    </source>
</evidence>
<keyword evidence="1" id="KW-0863">Zinc-finger</keyword>
<protein>
    <recommendedName>
        <fullName evidence="2">C2H2-type domain-containing protein</fullName>
    </recommendedName>
</protein>
<dbReference type="GO" id="GO:0008270">
    <property type="term" value="F:zinc ion binding"/>
    <property type="evidence" value="ECO:0007669"/>
    <property type="project" value="UniProtKB-KW"/>
</dbReference>
<dbReference type="InterPro" id="IPR013087">
    <property type="entry name" value="Znf_C2H2_type"/>
</dbReference>
<dbReference type="EMBL" id="QKYT01000590">
    <property type="protein sequence ID" value="RIA83202.1"/>
    <property type="molecule type" value="Genomic_DNA"/>
</dbReference>
<accession>A0A397SCH4</accession>
<proteinExistence type="predicted"/>
<dbReference type="AlphaFoldDB" id="A0A397SCH4"/>
<dbReference type="OrthoDB" id="2448548at2759"/>
<keyword evidence="4" id="KW-1185">Reference proteome</keyword>
<organism evidence="3 4">
    <name type="scientific">Glomus cerebriforme</name>
    <dbReference type="NCBI Taxonomy" id="658196"/>
    <lineage>
        <taxon>Eukaryota</taxon>
        <taxon>Fungi</taxon>
        <taxon>Fungi incertae sedis</taxon>
        <taxon>Mucoromycota</taxon>
        <taxon>Glomeromycotina</taxon>
        <taxon>Glomeromycetes</taxon>
        <taxon>Glomerales</taxon>
        <taxon>Glomeraceae</taxon>
        <taxon>Glomus</taxon>
    </lineage>
</organism>
<evidence type="ECO:0000259" key="2">
    <source>
        <dbReference type="PROSITE" id="PS50157"/>
    </source>
</evidence>
<evidence type="ECO:0000313" key="3">
    <source>
        <dbReference type="EMBL" id="RIA83202.1"/>
    </source>
</evidence>
<dbReference type="Proteomes" id="UP000265703">
    <property type="component" value="Unassembled WGS sequence"/>
</dbReference>
<comment type="caution">
    <text evidence="3">The sequence shown here is derived from an EMBL/GenBank/DDBJ whole genome shotgun (WGS) entry which is preliminary data.</text>
</comment>
<sequence>MSYKCFICERTFSQRTSYSQHIQKYIKTAKINNDDAIHSSEMDIESNQSSDYDNNNIKIENKNEIQDISFDSIKTEMSTMSLKDEDILESFKEHEIFEEFEKLESETCTEFPNDAYKDLMILVTNYKLNNRVGNDIIRFFNKHSNLTVLPLLKNIEKE</sequence>
<name>A0A397SCH4_9GLOM</name>
<dbReference type="PROSITE" id="PS50157">
    <property type="entry name" value="ZINC_FINGER_C2H2_2"/>
    <property type="match status" value="1"/>
</dbReference>
<keyword evidence="1" id="KW-0862">Zinc</keyword>
<evidence type="ECO:0000256" key="1">
    <source>
        <dbReference type="PROSITE-ProRule" id="PRU00042"/>
    </source>
</evidence>
<keyword evidence="1" id="KW-0479">Metal-binding</keyword>
<reference evidence="3 4" key="1">
    <citation type="submission" date="2018-06" db="EMBL/GenBank/DDBJ databases">
        <title>Comparative genomics reveals the genomic features of Rhizophagus irregularis, R. cerebriforme, R. diaphanum and Gigaspora rosea, and their symbiotic lifestyle signature.</title>
        <authorList>
            <person name="Morin E."/>
            <person name="San Clemente H."/>
            <person name="Chen E.C.H."/>
            <person name="De La Providencia I."/>
            <person name="Hainaut M."/>
            <person name="Kuo A."/>
            <person name="Kohler A."/>
            <person name="Murat C."/>
            <person name="Tang N."/>
            <person name="Roy S."/>
            <person name="Loubradou J."/>
            <person name="Henrissat B."/>
            <person name="Grigoriev I.V."/>
            <person name="Corradi N."/>
            <person name="Roux C."/>
            <person name="Martin F.M."/>
        </authorList>
    </citation>
    <scope>NUCLEOTIDE SEQUENCE [LARGE SCALE GENOMIC DNA]</scope>
    <source>
        <strain evidence="3 4">DAOM 227022</strain>
    </source>
</reference>
<feature type="domain" description="C2H2-type" evidence="2">
    <location>
        <begin position="3"/>
        <end position="43"/>
    </location>
</feature>